<organism evidence="2 3">
    <name type="scientific">Leishmania tarentolae</name>
    <name type="common">Sauroleishmania tarentolae</name>
    <dbReference type="NCBI Taxonomy" id="5689"/>
    <lineage>
        <taxon>Eukaryota</taxon>
        <taxon>Discoba</taxon>
        <taxon>Euglenozoa</taxon>
        <taxon>Kinetoplastea</taxon>
        <taxon>Metakinetoplastina</taxon>
        <taxon>Trypanosomatida</taxon>
        <taxon>Trypanosomatidae</taxon>
        <taxon>Leishmaniinae</taxon>
        <taxon>Leishmania</taxon>
        <taxon>lizard Leishmania</taxon>
    </lineage>
</organism>
<evidence type="ECO:0000256" key="1">
    <source>
        <dbReference type="SAM" id="MobiDB-lite"/>
    </source>
</evidence>
<evidence type="ECO:0000313" key="2">
    <source>
        <dbReference type="EMBL" id="GET91686.1"/>
    </source>
</evidence>
<dbReference type="EMBL" id="BLBS01000049">
    <property type="protein sequence ID" value="GET91686.1"/>
    <property type="molecule type" value="Genomic_DNA"/>
</dbReference>
<dbReference type="AlphaFoldDB" id="A0A640KPQ0"/>
<proteinExistence type="predicted"/>
<feature type="region of interest" description="Disordered" evidence="1">
    <location>
        <begin position="91"/>
        <end position="122"/>
    </location>
</feature>
<dbReference type="OrthoDB" id="297643at2759"/>
<sequence length="443" mass="46854">MPGIRHDRRAPVDPLGRKGRGRRACSAGNAVHVSYALCIRAQCCPGDQNGDRTATSECVASCSCVGHPRNKRRLHRIAQCAGGTIGSSGMTAGASGPLPLSKPLHAGGGGSETRPRSPVEGNATTHEVAEVPVETICAPFLVHAAPLLLPSLCRLIAGVSSVVGDVPDRVLADAAAEVWAAELHEFLRVLRWGLLVERDTCVLQSIEEVLRSVLHPYAPGAEESNEATSPTESSVAAHLRAVAGTRAQKLIAAQTHNLYPMTEALESVLVDAAAQPRGTTKLHGRWPSTGAMTHQPAMSHLEVLSLLQASSKVVEEHLDAATALNAVHEPRLAAVAPHLDCCLGAPLSSISRTWRTSPRPFDANTGLRRPLYNIPAVHSQSLDDVYRSAQAFVLLLQRLNTHTSHTPEATQSGQQKASILANVCAAVNATVGTHNETDIGVHV</sequence>
<feature type="region of interest" description="Disordered" evidence="1">
    <location>
        <begin position="1"/>
        <end position="23"/>
    </location>
</feature>
<keyword evidence="3" id="KW-1185">Reference proteome</keyword>
<protein>
    <submittedName>
        <fullName evidence="2">Uncharacterized protein</fullName>
    </submittedName>
</protein>
<dbReference type="Proteomes" id="UP000419144">
    <property type="component" value="Unassembled WGS sequence"/>
</dbReference>
<gene>
    <name evidence="2" type="ORF">LtaPh_3236300</name>
</gene>
<comment type="caution">
    <text evidence="2">The sequence shown here is derived from an EMBL/GenBank/DDBJ whole genome shotgun (WGS) entry which is preliminary data.</text>
</comment>
<reference evidence="2" key="1">
    <citation type="submission" date="2019-11" db="EMBL/GenBank/DDBJ databases">
        <title>Leishmania tarentolae CDS.</title>
        <authorList>
            <person name="Goto Y."/>
            <person name="Yamagishi J."/>
        </authorList>
    </citation>
    <scope>NUCLEOTIDE SEQUENCE [LARGE SCALE GENOMIC DNA]</scope>
    <source>
        <strain evidence="2">Parrot Tar II</strain>
    </source>
</reference>
<dbReference type="VEuPathDB" id="TriTrypDB:LtaPh_3236300"/>
<evidence type="ECO:0000313" key="3">
    <source>
        <dbReference type="Proteomes" id="UP000419144"/>
    </source>
</evidence>
<name>A0A640KPQ0_LEITA</name>
<accession>A0A640KPQ0</accession>